<comment type="caution">
    <text evidence="9">The sequence shown here is derived from an EMBL/GenBank/DDBJ whole genome shotgun (WGS) entry which is preliminary data.</text>
</comment>
<dbReference type="GO" id="GO:0045944">
    <property type="term" value="P:positive regulation of transcription by RNA polymerase II"/>
    <property type="evidence" value="ECO:0007669"/>
    <property type="project" value="TreeGrafter"/>
</dbReference>
<keyword evidence="3" id="KW-0805">Transcription regulation</keyword>
<dbReference type="GO" id="GO:0000976">
    <property type="term" value="F:transcription cis-regulatory region binding"/>
    <property type="evidence" value="ECO:0007669"/>
    <property type="project" value="TreeGrafter"/>
</dbReference>
<reference evidence="9" key="1">
    <citation type="submission" date="2023-06" db="EMBL/GenBank/DDBJ databases">
        <title>Genome-scale phylogeny and comparative genomics of the fungal order Sordariales.</title>
        <authorList>
            <consortium name="Lawrence Berkeley National Laboratory"/>
            <person name="Hensen N."/>
            <person name="Bonometti L."/>
            <person name="Westerberg I."/>
            <person name="Brannstrom I.O."/>
            <person name="Guillou S."/>
            <person name="Cros-Aarteil S."/>
            <person name="Calhoun S."/>
            <person name="Haridas S."/>
            <person name="Kuo A."/>
            <person name="Mondo S."/>
            <person name="Pangilinan J."/>
            <person name="Riley R."/>
            <person name="Labutti K."/>
            <person name="Andreopoulos B."/>
            <person name="Lipzen A."/>
            <person name="Chen C."/>
            <person name="Yanf M."/>
            <person name="Daum C."/>
            <person name="Ng V."/>
            <person name="Clum A."/>
            <person name="Steindorff A."/>
            <person name="Ohm R."/>
            <person name="Martin F."/>
            <person name="Silar P."/>
            <person name="Natvig D."/>
            <person name="Lalanne C."/>
            <person name="Gautier V."/>
            <person name="Ament-Velasquez S.L."/>
            <person name="Kruys A."/>
            <person name="Hutchinson M.I."/>
            <person name="Powell A.J."/>
            <person name="Barry K."/>
            <person name="Miller A.N."/>
            <person name="Grigoriev I.V."/>
            <person name="Debuchy R."/>
            <person name="Gladieux P."/>
            <person name="Thoren M.H."/>
            <person name="Johannesson H."/>
        </authorList>
    </citation>
    <scope>NUCLEOTIDE SEQUENCE</scope>
    <source>
        <strain evidence="9">PSN4</strain>
    </source>
</reference>
<evidence type="ECO:0000313" key="10">
    <source>
        <dbReference type="Proteomes" id="UP001239445"/>
    </source>
</evidence>
<dbReference type="GO" id="GO:0000981">
    <property type="term" value="F:DNA-binding transcription factor activity, RNA polymerase II-specific"/>
    <property type="evidence" value="ECO:0007669"/>
    <property type="project" value="InterPro"/>
</dbReference>
<evidence type="ECO:0000256" key="4">
    <source>
        <dbReference type="ARBA" id="ARBA00023125"/>
    </source>
</evidence>
<dbReference type="GO" id="GO:0005634">
    <property type="term" value="C:nucleus"/>
    <property type="evidence" value="ECO:0007669"/>
    <property type="project" value="UniProtKB-SubCell"/>
</dbReference>
<keyword evidence="2" id="KW-0862">Zinc</keyword>
<name>A0AAJ0B188_9PEZI</name>
<dbReference type="SMART" id="SM00066">
    <property type="entry name" value="GAL4"/>
    <property type="match status" value="1"/>
</dbReference>
<evidence type="ECO:0000256" key="2">
    <source>
        <dbReference type="ARBA" id="ARBA00022833"/>
    </source>
</evidence>
<evidence type="ECO:0000256" key="1">
    <source>
        <dbReference type="ARBA" id="ARBA00004123"/>
    </source>
</evidence>
<keyword evidence="4" id="KW-0238">DNA-binding</keyword>
<evidence type="ECO:0000256" key="5">
    <source>
        <dbReference type="ARBA" id="ARBA00023163"/>
    </source>
</evidence>
<feature type="region of interest" description="Disordered" evidence="7">
    <location>
        <begin position="78"/>
        <end position="122"/>
    </location>
</feature>
<feature type="domain" description="Zn(2)-C6 fungal-type" evidence="8">
    <location>
        <begin position="10"/>
        <end position="38"/>
    </location>
</feature>
<dbReference type="Proteomes" id="UP001239445">
    <property type="component" value="Unassembled WGS sequence"/>
</dbReference>
<dbReference type="GO" id="GO:0008270">
    <property type="term" value="F:zinc ion binding"/>
    <property type="evidence" value="ECO:0007669"/>
    <property type="project" value="InterPro"/>
</dbReference>
<dbReference type="PROSITE" id="PS00463">
    <property type="entry name" value="ZN2_CY6_FUNGAL_1"/>
    <property type="match status" value="1"/>
</dbReference>
<gene>
    <name evidence="9" type="ORF">QBC47DRAFT_130550</name>
</gene>
<dbReference type="AlphaFoldDB" id="A0AAJ0B188"/>
<dbReference type="Pfam" id="PF00172">
    <property type="entry name" value="Zn_clus"/>
    <property type="match status" value="1"/>
</dbReference>
<dbReference type="SUPFAM" id="SSF57701">
    <property type="entry name" value="Zn2/Cys6 DNA-binding domain"/>
    <property type="match status" value="1"/>
</dbReference>
<dbReference type="CDD" id="cd00067">
    <property type="entry name" value="GAL4"/>
    <property type="match status" value="1"/>
</dbReference>
<dbReference type="PROSITE" id="PS50048">
    <property type="entry name" value="ZN2_CY6_FUNGAL_2"/>
    <property type="match status" value="1"/>
</dbReference>
<evidence type="ECO:0000259" key="8">
    <source>
        <dbReference type="PROSITE" id="PS50048"/>
    </source>
</evidence>
<keyword evidence="10" id="KW-1185">Reference proteome</keyword>
<sequence>MKNKQKSRSGCRTCKLRRLRCDETKPACRNCEQKGFECPGYQQRLQWSTKHERPWNATTSGPENFTQLVTAASEVISQNVGGPSRGHVPGGPASSIGSDGGESSGRLTASPSPGPRSDISADDHTALVPAIKRDDTADDAGDIQNVPEAPVLQPVVNIPSFLIEHWFKSVCGSWSALDSQDNPYRQLTSELWSTSRPVFYALQAISAASLVERLPHVMRETAKAAPRMATEAIKKDLIAFFTGQHPKFPSELLLSLFCMSSSMAWLEWRELGLQYLRQARAVLKALETWNLDEKEKKLLQFFNGCLIYEEMLRSVVSENDVDIKNMLSWPEPTEVSLVTARPHAWTGVSSDVFRLFGKAVALCRRSRTRWRHNAGTSYKVLQGAMKDIEEATAIEEALLAVDVDQAQQKRVDAENLALYDTTEAYRLSSLLQLYESFPDLVTKRMPALGDADGSVVWSTWVNPLALHITGILEQIPVGAMQCIQPLLCLCAGSGLRFESKFDMATGHQDYLLNAVQGGKSPSPTLATSTSPEPDVPLLDSSFTDVSIKTSQARRFIMDRLDQLELSLPPKPIGVAKQLMRAVWNAYDAEIGTTKKTHWLDVMSITGLHSIFG</sequence>
<dbReference type="PANTHER" id="PTHR37534">
    <property type="entry name" value="TRANSCRIPTIONAL ACTIVATOR PROTEIN UGA3"/>
    <property type="match status" value="1"/>
</dbReference>
<organism evidence="9 10">
    <name type="scientific">Echria macrotheca</name>
    <dbReference type="NCBI Taxonomy" id="438768"/>
    <lineage>
        <taxon>Eukaryota</taxon>
        <taxon>Fungi</taxon>
        <taxon>Dikarya</taxon>
        <taxon>Ascomycota</taxon>
        <taxon>Pezizomycotina</taxon>
        <taxon>Sordariomycetes</taxon>
        <taxon>Sordariomycetidae</taxon>
        <taxon>Sordariales</taxon>
        <taxon>Schizotheciaceae</taxon>
        <taxon>Echria</taxon>
    </lineage>
</organism>
<keyword evidence="5" id="KW-0804">Transcription</keyword>
<dbReference type="Gene3D" id="4.10.240.10">
    <property type="entry name" value="Zn(2)-C6 fungal-type DNA-binding domain"/>
    <property type="match status" value="1"/>
</dbReference>
<proteinExistence type="predicted"/>
<dbReference type="EMBL" id="MU839852">
    <property type="protein sequence ID" value="KAK1749829.1"/>
    <property type="molecule type" value="Genomic_DNA"/>
</dbReference>
<dbReference type="InterPro" id="IPR021858">
    <property type="entry name" value="Fun_TF"/>
</dbReference>
<accession>A0AAJ0B188</accession>
<dbReference type="InterPro" id="IPR036864">
    <property type="entry name" value="Zn2-C6_fun-type_DNA-bd_sf"/>
</dbReference>
<dbReference type="Pfam" id="PF11951">
    <property type="entry name" value="Fungal_trans_2"/>
    <property type="match status" value="1"/>
</dbReference>
<evidence type="ECO:0000256" key="7">
    <source>
        <dbReference type="SAM" id="MobiDB-lite"/>
    </source>
</evidence>
<protein>
    <submittedName>
        <fullName evidence="9">Fungal-specific transcription factor domain-containing protein</fullName>
    </submittedName>
</protein>
<evidence type="ECO:0000256" key="6">
    <source>
        <dbReference type="ARBA" id="ARBA00023242"/>
    </source>
</evidence>
<evidence type="ECO:0000256" key="3">
    <source>
        <dbReference type="ARBA" id="ARBA00023015"/>
    </source>
</evidence>
<evidence type="ECO:0000313" key="9">
    <source>
        <dbReference type="EMBL" id="KAK1749829.1"/>
    </source>
</evidence>
<keyword evidence="6" id="KW-0539">Nucleus</keyword>
<dbReference type="PANTHER" id="PTHR37534:SF11">
    <property type="entry name" value="ZN(II)2CYS6 TRANSCRIPTION FACTOR (EUROFUNG)"/>
    <property type="match status" value="1"/>
</dbReference>
<dbReference type="InterPro" id="IPR001138">
    <property type="entry name" value="Zn2Cys6_DnaBD"/>
</dbReference>
<comment type="subcellular location">
    <subcellularLocation>
        <location evidence="1">Nucleus</location>
    </subcellularLocation>
</comment>